<name>A0A5C0AWZ2_9BURK</name>
<sequence length="254" mass="27460">MTDTPAAIPTAIPLGRYHLRRLRTLYRSAGWPSQDVLEIELLASGMAERVSSAFGQDTIRVTDAGIRLLAEQASRNRTAMSAHEALVERVAHAMLRAGRIAWRGLALRAQLPASEPSAPARWCVAKPDVFSIRNTTVETYVEPIVHEIKVSRADLLGDLKRPDKRTAYLDMGECWYVLGRDAKGREIADPSEIPPDCGVLVDDGVVLQQVRRAAPAARAALPFGVWMALAKASPVAAPDNDAQAVLGAGLDSPP</sequence>
<gene>
    <name evidence="1" type="ORF">FXN63_14145</name>
</gene>
<dbReference type="EMBL" id="CP043046">
    <property type="protein sequence ID" value="QEI06848.1"/>
    <property type="molecule type" value="Genomic_DNA"/>
</dbReference>
<dbReference type="AlphaFoldDB" id="A0A5C0AWZ2"/>
<dbReference type="OrthoDB" id="7058820at2"/>
<keyword evidence="2" id="KW-1185">Reference proteome</keyword>
<reference evidence="1 2" key="1">
    <citation type="submission" date="2019-08" db="EMBL/GenBank/DDBJ databases">
        <title>Amphibian skin-associated Pigmentiphaga: genome sequence and occurrence across geography and hosts.</title>
        <authorList>
            <person name="Bletz M.C."/>
            <person name="Bunk B."/>
            <person name="Sproeer C."/>
            <person name="Biwer P."/>
            <person name="Reiter S."/>
            <person name="Rabemananjara F.C.E."/>
            <person name="Schulz S."/>
            <person name="Overmann J."/>
            <person name="Vences M."/>
        </authorList>
    </citation>
    <scope>NUCLEOTIDE SEQUENCE [LARGE SCALE GENOMIC DNA]</scope>
    <source>
        <strain evidence="1 2">Mada1488</strain>
    </source>
</reference>
<dbReference type="KEGG" id="pacr:FXN63_14145"/>
<dbReference type="RefSeq" id="WP_148815862.1">
    <property type="nucleotide sequence ID" value="NZ_CP043046.1"/>
</dbReference>
<evidence type="ECO:0000313" key="1">
    <source>
        <dbReference type="EMBL" id="QEI06848.1"/>
    </source>
</evidence>
<organism evidence="1 2">
    <name type="scientific">Pigmentiphaga aceris</name>
    <dbReference type="NCBI Taxonomy" id="1940612"/>
    <lineage>
        <taxon>Bacteria</taxon>
        <taxon>Pseudomonadati</taxon>
        <taxon>Pseudomonadota</taxon>
        <taxon>Betaproteobacteria</taxon>
        <taxon>Burkholderiales</taxon>
        <taxon>Alcaligenaceae</taxon>
        <taxon>Pigmentiphaga</taxon>
    </lineage>
</organism>
<proteinExistence type="predicted"/>
<accession>A0A5C0AWZ2</accession>
<dbReference type="Proteomes" id="UP000325161">
    <property type="component" value="Chromosome"/>
</dbReference>
<protein>
    <submittedName>
        <fullName evidence="1">Uncharacterized protein</fullName>
    </submittedName>
</protein>
<evidence type="ECO:0000313" key="2">
    <source>
        <dbReference type="Proteomes" id="UP000325161"/>
    </source>
</evidence>